<dbReference type="PANTHER" id="PTHR34216">
    <property type="match status" value="1"/>
</dbReference>
<dbReference type="AlphaFoldDB" id="A0A1N7I924"/>
<dbReference type="GO" id="GO:0005576">
    <property type="term" value="C:extracellular region"/>
    <property type="evidence" value="ECO:0007669"/>
    <property type="project" value="UniProtKB-SubCell"/>
</dbReference>
<organism evidence="4 5">
    <name type="scientific">Chryseobacterium shigense</name>
    <dbReference type="NCBI Taxonomy" id="297244"/>
    <lineage>
        <taxon>Bacteria</taxon>
        <taxon>Pseudomonadati</taxon>
        <taxon>Bacteroidota</taxon>
        <taxon>Flavobacteriia</taxon>
        <taxon>Flavobacteriales</taxon>
        <taxon>Weeksellaceae</taxon>
        <taxon>Chryseobacterium group</taxon>
        <taxon>Chryseobacterium</taxon>
    </lineage>
</organism>
<evidence type="ECO:0000313" key="4">
    <source>
        <dbReference type="EMBL" id="SIS33502.1"/>
    </source>
</evidence>
<dbReference type="InterPro" id="IPR002509">
    <property type="entry name" value="NODB_dom"/>
</dbReference>
<dbReference type="InterPro" id="IPR051398">
    <property type="entry name" value="Polysacch_Deacetylase"/>
</dbReference>
<dbReference type="GO" id="GO:0005975">
    <property type="term" value="P:carbohydrate metabolic process"/>
    <property type="evidence" value="ECO:0007669"/>
    <property type="project" value="InterPro"/>
</dbReference>
<feature type="domain" description="NodB homology" evidence="3">
    <location>
        <begin position="181"/>
        <end position="248"/>
    </location>
</feature>
<dbReference type="PANTHER" id="PTHR34216:SF3">
    <property type="entry name" value="POLY-BETA-1,6-N-ACETYL-D-GLUCOSAMINE N-DEACETYLASE"/>
    <property type="match status" value="1"/>
</dbReference>
<dbReference type="RefSeq" id="WP_076506425.1">
    <property type="nucleotide sequence ID" value="NZ_FTNY01000002.1"/>
</dbReference>
<dbReference type="SUPFAM" id="SSF88713">
    <property type="entry name" value="Glycoside hydrolase/deacetylase"/>
    <property type="match status" value="1"/>
</dbReference>
<dbReference type="CDD" id="cd10918">
    <property type="entry name" value="CE4_NodB_like_5s_6s"/>
    <property type="match status" value="1"/>
</dbReference>
<keyword evidence="2" id="KW-0732">Signal</keyword>
<dbReference type="Proteomes" id="UP000186373">
    <property type="component" value="Unassembled WGS sequence"/>
</dbReference>
<evidence type="ECO:0000313" key="5">
    <source>
        <dbReference type="Proteomes" id="UP000186373"/>
    </source>
</evidence>
<dbReference type="Pfam" id="PF01522">
    <property type="entry name" value="Polysacc_deac_1"/>
    <property type="match status" value="2"/>
</dbReference>
<reference evidence="5" key="1">
    <citation type="submission" date="2017-01" db="EMBL/GenBank/DDBJ databases">
        <authorList>
            <person name="Varghese N."/>
            <person name="Submissions S."/>
        </authorList>
    </citation>
    <scope>NUCLEOTIDE SEQUENCE [LARGE SCALE GENOMIC DNA]</scope>
    <source>
        <strain evidence="5">DSM 17126</strain>
    </source>
</reference>
<dbReference type="EMBL" id="FTNY01000002">
    <property type="protein sequence ID" value="SIS33502.1"/>
    <property type="molecule type" value="Genomic_DNA"/>
</dbReference>
<dbReference type="Gene3D" id="3.20.20.370">
    <property type="entry name" value="Glycoside hydrolase/deacetylase"/>
    <property type="match status" value="1"/>
</dbReference>
<evidence type="ECO:0000259" key="3">
    <source>
        <dbReference type="Pfam" id="PF01522"/>
    </source>
</evidence>
<protein>
    <submittedName>
        <fullName evidence="4">Polysaccharide deacetylase</fullName>
    </submittedName>
</protein>
<name>A0A1N7I924_9FLAO</name>
<dbReference type="InterPro" id="IPR011330">
    <property type="entry name" value="Glyco_hydro/deAcase_b/a-brl"/>
</dbReference>
<evidence type="ECO:0000256" key="2">
    <source>
        <dbReference type="ARBA" id="ARBA00022729"/>
    </source>
</evidence>
<keyword evidence="5" id="KW-1185">Reference proteome</keyword>
<comment type="subcellular location">
    <subcellularLocation>
        <location evidence="1">Secreted</location>
    </subcellularLocation>
</comment>
<evidence type="ECO:0000256" key="1">
    <source>
        <dbReference type="ARBA" id="ARBA00004613"/>
    </source>
</evidence>
<proteinExistence type="predicted"/>
<sequence>MKDKIISLLAAFETGNIGQSFPMEYCLPVYHCVSDENLPHIRHLIQYKNTKQFEEDLDDLSRHFQWVSWSEFKDFVNGNFKPRKKIALLTFDDGFREFYDTVVPILERKGIYACNFINPAFIDNRELMFRCKASLIIDKAIKAEKPDPEVYRILSLDNPTREQFKQRLLNINYHQRDLLDNLIQKFEIDCTTYLKGQSPYLTTNQLKILTQKGYGISSHSWDHPKYHELSLPEQIKTTERTFHYLKENNLMYDSFAFPFTDFGVKKDFFDELFKNKDLFCCFGSAGVKFDSIERLFHRIPMEMGESGEQTLKKEIAYFRLKKMINKNKIVRR</sequence>
<dbReference type="OrthoDB" id="1446101at2"/>
<feature type="domain" description="NodB homology" evidence="3">
    <location>
        <begin position="82"/>
        <end position="125"/>
    </location>
</feature>
<gene>
    <name evidence="4" type="ORF">SAMN05421639_102652</name>
</gene>
<accession>A0A1N7I924</accession>
<dbReference type="GO" id="GO:0016810">
    <property type="term" value="F:hydrolase activity, acting on carbon-nitrogen (but not peptide) bonds"/>
    <property type="evidence" value="ECO:0007669"/>
    <property type="project" value="InterPro"/>
</dbReference>